<sequence>MKSNHFLSLLLTSLSFTASTTAHPSRPTNEAPLATCSTSSSYKVSYNSLAGFGRLSGRIRDKYGDTVSFGSSLAIEPSSWRLVPTQSTSDRPKGKDSKKKKVYTASAYLLPDRGWNTNGTINYQPRLHKFQLTFDPSVKSGSKPNLIWTYRDTILLKDNLGRPLTGLDPNTSFNQTGWPQLPASTYTGDGYGGEGPGGTRVAIDPEGLALDGKGGYFISDEYASYIYHFDKTGTLKSVTLPPDSIIPRRKGVVSFASNNPPRYDPSLEPKPKNPDSGRANNQGLEGLTLSPSGKYLFTLLQSATIQDGGKEKYTNSHSRLLRYKRVKNKDKEDSWELDGEFVVKLPTYTDPTKKPEENPRTAAQSEIAALSDTQFLVLSRDSNFGRGLEITTSQYRHVDVFDISKASNIFGLYDGATDAVSPGGVLRAGIKQAEYCSLIDFNNAVQIAKFGLENGGNSVGTLNEKWEGIALVPNLEDDEGRRGKKDKSKRYYAIAISDNDFITQDGYFGGGQYRYADGSGAELDNQSLIFEVTLEK</sequence>
<dbReference type="AlphaFoldDB" id="A0A3N4IU26"/>
<organism evidence="4 5">
    <name type="scientific">Ascobolus immersus RN42</name>
    <dbReference type="NCBI Taxonomy" id="1160509"/>
    <lineage>
        <taxon>Eukaryota</taxon>
        <taxon>Fungi</taxon>
        <taxon>Dikarya</taxon>
        <taxon>Ascomycota</taxon>
        <taxon>Pezizomycotina</taxon>
        <taxon>Pezizomycetes</taxon>
        <taxon>Pezizales</taxon>
        <taxon>Ascobolaceae</taxon>
        <taxon>Ascobolus</taxon>
    </lineage>
</organism>
<accession>A0A3N4IU26</accession>
<feature type="signal peptide" evidence="2">
    <location>
        <begin position="1"/>
        <end position="22"/>
    </location>
</feature>
<evidence type="ECO:0000256" key="2">
    <source>
        <dbReference type="SAM" id="SignalP"/>
    </source>
</evidence>
<proteinExistence type="predicted"/>
<feature type="region of interest" description="Disordered" evidence="1">
    <location>
        <begin position="254"/>
        <end position="285"/>
    </location>
</feature>
<reference evidence="4 5" key="1">
    <citation type="journal article" date="2018" name="Nat. Ecol. Evol.">
        <title>Pezizomycetes genomes reveal the molecular basis of ectomycorrhizal truffle lifestyle.</title>
        <authorList>
            <person name="Murat C."/>
            <person name="Payen T."/>
            <person name="Noel B."/>
            <person name="Kuo A."/>
            <person name="Morin E."/>
            <person name="Chen J."/>
            <person name="Kohler A."/>
            <person name="Krizsan K."/>
            <person name="Balestrini R."/>
            <person name="Da Silva C."/>
            <person name="Montanini B."/>
            <person name="Hainaut M."/>
            <person name="Levati E."/>
            <person name="Barry K.W."/>
            <person name="Belfiori B."/>
            <person name="Cichocki N."/>
            <person name="Clum A."/>
            <person name="Dockter R.B."/>
            <person name="Fauchery L."/>
            <person name="Guy J."/>
            <person name="Iotti M."/>
            <person name="Le Tacon F."/>
            <person name="Lindquist E.A."/>
            <person name="Lipzen A."/>
            <person name="Malagnac F."/>
            <person name="Mello A."/>
            <person name="Molinier V."/>
            <person name="Miyauchi S."/>
            <person name="Poulain J."/>
            <person name="Riccioni C."/>
            <person name="Rubini A."/>
            <person name="Sitrit Y."/>
            <person name="Splivallo R."/>
            <person name="Traeger S."/>
            <person name="Wang M."/>
            <person name="Zifcakova L."/>
            <person name="Wipf D."/>
            <person name="Zambonelli A."/>
            <person name="Paolocci F."/>
            <person name="Nowrousian M."/>
            <person name="Ottonello S."/>
            <person name="Baldrian P."/>
            <person name="Spatafora J.W."/>
            <person name="Henrissat B."/>
            <person name="Nagy L.G."/>
            <person name="Aury J.M."/>
            <person name="Wincker P."/>
            <person name="Grigoriev I.V."/>
            <person name="Bonfante P."/>
            <person name="Martin F.M."/>
        </authorList>
    </citation>
    <scope>NUCLEOTIDE SEQUENCE [LARGE SCALE GENOMIC DNA]</scope>
    <source>
        <strain evidence="4 5">RN42</strain>
    </source>
</reference>
<dbReference type="Pfam" id="PF13449">
    <property type="entry name" value="Phytase-like"/>
    <property type="match status" value="1"/>
</dbReference>
<evidence type="ECO:0000259" key="3">
    <source>
        <dbReference type="Pfam" id="PF13449"/>
    </source>
</evidence>
<name>A0A3N4IU26_ASCIM</name>
<dbReference type="InterPro" id="IPR027372">
    <property type="entry name" value="Phytase-like_dom"/>
</dbReference>
<dbReference type="OrthoDB" id="425936at2759"/>
<dbReference type="Proteomes" id="UP000275078">
    <property type="component" value="Unassembled WGS sequence"/>
</dbReference>
<evidence type="ECO:0000256" key="1">
    <source>
        <dbReference type="SAM" id="MobiDB-lite"/>
    </source>
</evidence>
<evidence type="ECO:0000313" key="5">
    <source>
        <dbReference type="Proteomes" id="UP000275078"/>
    </source>
</evidence>
<dbReference type="PANTHER" id="PTHR37957:SF1">
    <property type="entry name" value="PHYTASE-LIKE DOMAIN-CONTAINING PROTEIN"/>
    <property type="match status" value="1"/>
</dbReference>
<gene>
    <name evidence="4" type="ORF">BJ508DRAFT_300602</name>
</gene>
<dbReference type="EMBL" id="ML119645">
    <property type="protein sequence ID" value="RPA88248.1"/>
    <property type="molecule type" value="Genomic_DNA"/>
</dbReference>
<dbReference type="STRING" id="1160509.A0A3N4IU26"/>
<keyword evidence="5" id="KW-1185">Reference proteome</keyword>
<feature type="domain" description="Phytase-like" evidence="3">
    <location>
        <begin position="170"/>
        <end position="480"/>
    </location>
</feature>
<feature type="compositionally biased region" description="Basic and acidic residues" evidence="1">
    <location>
        <begin position="265"/>
        <end position="275"/>
    </location>
</feature>
<dbReference type="SUPFAM" id="SSF101898">
    <property type="entry name" value="NHL repeat"/>
    <property type="match status" value="1"/>
</dbReference>
<keyword evidence="2" id="KW-0732">Signal</keyword>
<protein>
    <submittedName>
        <fullName evidence="4">Outer membrane autotransporter</fullName>
    </submittedName>
</protein>
<feature type="chain" id="PRO_5017974880" evidence="2">
    <location>
        <begin position="23"/>
        <end position="536"/>
    </location>
</feature>
<evidence type="ECO:0000313" key="4">
    <source>
        <dbReference type="EMBL" id="RPA88248.1"/>
    </source>
</evidence>
<dbReference type="PANTHER" id="PTHR37957">
    <property type="entry name" value="BLR7070 PROTEIN"/>
    <property type="match status" value="1"/>
</dbReference>